<comment type="caution">
    <text evidence="7">The sequence shown here is derived from an EMBL/GenBank/DDBJ whole genome shotgun (WGS) entry which is preliminary data.</text>
</comment>
<dbReference type="InterPro" id="IPR001977">
    <property type="entry name" value="Depp_CoAkinase"/>
</dbReference>
<keyword evidence="5" id="KW-0963">Cytoplasm</keyword>
<protein>
    <recommendedName>
        <fullName evidence="5 6">Dephospho-CoA kinase</fullName>
        <ecNumber evidence="5 6">2.7.1.24</ecNumber>
    </recommendedName>
    <alternativeName>
        <fullName evidence="5">Dephosphocoenzyme A kinase</fullName>
    </alternativeName>
</protein>
<dbReference type="AlphaFoldDB" id="A0A1L8CPP4"/>
<dbReference type="EMBL" id="BDFD01000016">
    <property type="protein sequence ID" value="GAV20867.1"/>
    <property type="molecule type" value="Genomic_DNA"/>
</dbReference>
<dbReference type="Proteomes" id="UP000231632">
    <property type="component" value="Unassembled WGS sequence"/>
</dbReference>
<dbReference type="PANTHER" id="PTHR10695">
    <property type="entry name" value="DEPHOSPHO-COA KINASE-RELATED"/>
    <property type="match status" value="1"/>
</dbReference>
<dbReference type="GO" id="GO:0004140">
    <property type="term" value="F:dephospho-CoA kinase activity"/>
    <property type="evidence" value="ECO:0007669"/>
    <property type="project" value="UniProtKB-UniRule"/>
</dbReference>
<dbReference type="EC" id="2.7.1.24" evidence="5 6"/>
<dbReference type="PROSITE" id="PS51219">
    <property type="entry name" value="DPCK"/>
    <property type="match status" value="1"/>
</dbReference>
<dbReference type="OrthoDB" id="9812943at2"/>
<evidence type="ECO:0000256" key="6">
    <source>
        <dbReference type="NCBIfam" id="TIGR00152"/>
    </source>
</evidence>
<dbReference type="UniPathway" id="UPA00241">
    <property type="reaction ID" value="UER00356"/>
</dbReference>
<comment type="similarity">
    <text evidence="1 5">Belongs to the CoaE family.</text>
</comment>
<reference evidence="7 8" key="1">
    <citation type="journal article" date="2017" name="Arch. Microbiol.">
        <title>Mariprofundus micogutta sp. nov., a novel iron-oxidizing zetaproteobacterium isolated from a deep-sea hydrothermal field at the Bayonnaise knoll of the Izu-Ogasawara arc, and a description of Mariprofundales ord. nov. and Zetaproteobacteria classis nov.</title>
        <authorList>
            <person name="Makita H."/>
            <person name="Tanaka E."/>
            <person name="Mitsunobu S."/>
            <person name="Miyazaki M."/>
            <person name="Nunoura T."/>
            <person name="Uematsu K."/>
            <person name="Takaki Y."/>
            <person name="Nishi S."/>
            <person name="Shimamura S."/>
            <person name="Takai K."/>
        </authorList>
    </citation>
    <scope>NUCLEOTIDE SEQUENCE [LARGE SCALE GENOMIC DNA]</scope>
    <source>
        <strain evidence="7 8">ET2</strain>
    </source>
</reference>
<comment type="pathway">
    <text evidence="5">Cofactor biosynthesis; coenzyme A biosynthesis; CoA from (R)-pantothenate: step 5/5.</text>
</comment>
<dbReference type="STRING" id="1921010.MMIC_P1842"/>
<dbReference type="GO" id="GO:0005524">
    <property type="term" value="F:ATP binding"/>
    <property type="evidence" value="ECO:0007669"/>
    <property type="project" value="UniProtKB-UniRule"/>
</dbReference>
<comment type="catalytic activity">
    <reaction evidence="5">
        <text>3'-dephospho-CoA + ATP = ADP + CoA + H(+)</text>
        <dbReference type="Rhea" id="RHEA:18245"/>
        <dbReference type="ChEBI" id="CHEBI:15378"/>
        <dbReference type="ChEBI" id="CHEBI:30616"/>
        <dbReference type="ChEBI" id="CHEBI:57287"/>
        <dbReference type="ChEBI" id="CHEBI:57328"/>
        <dbReference type="ChEBI" id="CHEBI:456216"/>
        <dbReference type="EC" id="2.7.1.24"/>
    </reaction>
</comment>
<dbReference type="GO" id="GO:0005737">
    <property type="term" value="C:cytoplasm"/>
    <property type="evidence" value="ECO:0007669"/>
    <property type="project" value="UniProtKB-SubCell"/>
</dbReference>
<dbReference type="InterPro" id="IPR027417">
    <property type="entry name" value="P-loop_NTPase"/>
</dbReference>
<dbReference type="CDD" id="cd02022">
    <property type="entry name" value="DPCK"/>
    <property type="match status" value="1"/>
</dbReference>
<keyword evidence="2 5" id="KW-0547">Nucleotide-binding</keyword>
<proteinExistence type="inferred from homology"/>
<comment type="subcellular location">
    <subcellularLocation>
        <location evidence="5">Cytoplasm</location>
    </subcellularLocation>
</comment>
<dbReference type="PANTHER" id="PTHR10695:SF46">
    <property type="entry name" value="BIFUNCTIONAL COENZYME A SYNTHASE-RELATED"/>
    <property type="match status" value="1"/>
</dbReference>
<sequence length="199" mass="21863">MSKLQRIGLTGGIGSGKSTAASMFAEQGIPVLDLDQVGRDLLAPGSAAVQQIQDAFGITFVLADGPTDRKALAAHCFADAAKTARLNAIMHPLIWQAEEQWLDRQQGEMAIIEASVLLESGGAGRMDAVIVVMAEERLRLQRVLRRGLQDEHQFHVILKRQCDDQQRVEQADYLINNNGSLSALRDQVVSLYEKLQRNS</sequence>
<evidence type="ECO:0000313" key="8">
    <source>
        <dbReference type="Proteomes" id="UP000231632"/>
    </source>
</evidence>
<keyword evidence="5 7" id="KW-0808">Transferase</keyword>
<name>A0A1L8CPP4_9PROT</name>
<keyword evidence="4 5" id="KW-0173">Coenzyme A biosynthesis</keyword>
<dbReference type="HAMAP" id="MF_00376">
    <property type="entry name" value="Dephospho_CoA_kinase"/>
    <property type="match status" value="1"/>
</dbReference>
<dbReference type="GO" id="GO:0015937">
    <property type="term" value="P:coenzyme A biosynthetic process"/>
    <property type="evidence" value="ECO:0007669"/>
    <property type="project" value="UniProtKB-UniRule"/>
</dbReference>
<evidence type="ECO:0000256" key="1">
    <source>
        <dbReference type="ARBA" id="ARBA00009018"/>
    </source>
</evidence>
<evidence type="ECO:0000256" key="3">
    <source>
        <dbReference type="ARBA" id="ARBA00022840"/>
    </source>
</evidence>
<dbReference type="NCBIfam" id="TIGR00152">
    <property type="entry name" value="dephospho-CoA kinase"/>
    <property type="match status" value="1"/>
</dbReference>
<keyword evidence="5 7" id="KW-0418">Kinase</keyword>
<dbReference type="Pfam" id="PF01121">
    <property type="entry name" value="CoaE"/>
    <property type="match status" value="1"/>
</dbReference>
<accession>A0A1L8CPP4</accession>
<organism evidence="7 8">
    <name type="scientific">Mariprofundus micogutta</name>
    <dbReference type="NCBI Taxonomy" id="1921010"/>
    <lineage>
        <taxon>Bacteria</taxon>
        <taxon>Pseudomonadati</taxon>
        <taxon>Pseudomonadota</taxon>
        <taxon>Candidatius Mariprofundia</taxon>
        <taxon>Mariprofundales</taxon>
        <taxon>Mariprofundaceae</taxon>
        <taxon>Mariprofundus</taxon>
    </lineage>
</organism>
<dbReference type="Gene3D" id="3.40.50.300">
    <property type="entry name" value="P-loop containing nucleotide triphosphate hydrolases"/>
    <property type="match status" value="1"/>
</dbReference>
<dbReference type="SUPFAM" id="SSF52540">
    <property type="entry name" value="P-loop containing nucleoside triphosphate hydrolases"/>
    <property type="match status" value="1"/>
</dbReference>
<keyword evidence="3 5" id="KW-0067">ATP-binding</keyword>
<comment type="function">
    <text evidence="5">Catalyzes the phosphorylation of the 3'-hydroxyl group of dephosphocoenzyme A to form coenzyme A.</text>
</comment>
<keyword evidence="8" id="KW-1185">Reference proteome</keyword>
<gene>
    <name evidence="5" type="primary">coaE</name>
    <name evidence="7" type="ORF">MMIC_P1842</name>
</gene>
<evidence type="ECO:0000256" key="2">
    <source>
        <dbReference type="ARBA" id="ARBA00022741"/>
    </source>
</evidence>
<feature type="binding site" evidence="5">
    <location>
        <begin position="14"/>
        <end position="19"/>
    </location>
    <ligand>
        <name>ATP</name>
        <dbReference type="ChEBI" id="CHEBI:30616"/>
    </ligand>
</feature>
<evidence type="ECO:0000256" key="5">
    <source>
        <dbReference type="HAMAP-Rule" id="MF_00376"/>
    </source>
</evidence>
<dbReference type="RefSeq" id="WP_083530544.1">
    <property type="nucleotide sequence ID" value="NZ_BDFD01000016.1"/>
</dbReference>
<evidence type="ECO:0000313" key="7">
    <source>
        <dbReference type="EMBL" id="GAV20867.1"/>
    </source>
</evidence>
<evidence type="ECO:0000256" key="4">
    <source>
        <dbReference type="ARBA" id="ARBA00022993"/>
    </source>
</evidence>